<reference evidence="1 2" key="1">
    <citation type="journal article" date="2016" name="Nat. Commun.">
        <title>Thousands of microbial genomes shed light on interconnected biogeochemical processes in an aquifer system.</title>
        <authorList>
            <person name="Anantharaman K."/>
            <person name="Brown C.T."/>
            <person name="Hug L.A."/>
            <person name="Sharon I."/>
            <person name="Castelle C.J."/>
            <person name="Probst A.J."/>
            <person name="Thomas B.C."/>
            <person name="Singh A."/>
            <person name="Wilkins M.J."/>
            <person name="Karaoz U."/>
            <person name="Brodie E.L."/>
            <person name="Williams K.H."/>
            <person name="Hubbard S.S."/>
            <person name="Banfield J.F."/>
        </authorList>
    </citation>
    <scope>NUCLEOTIDE SEQUENCE [LARGE SCALE GENOMIC DNA]</scope>
</reference>
<dbReference type="Proteomes" id="UP000176939">
    <property type="component" value="Unassembled WGS sequence"/>
</dbReference>
<gene>
    <name evidence="1" type="ORF">A2Z67_03840</name>
</gene>
<organism evidence="1 2">
    <name type="scientific">Candidatus Woesebacteria bacterium RBG_13_36_22</name>
    <dbReference type="NCBI Taxonomy" id="1802478"/>
    <lineage>
        <taxon>Bacteria</taxon>
        <taxon>Candidatus Woeseibacteriota</taxon>
    </lineage>
</organism>
<dbReference type="EMBL" id="MGFQ01000027">
    <property type="protein sequence ID" value="OGM09088.1"/>
    <property type="molecule type" value="Genomic_DNA"/>
</dbReference>
<evidence type="ECO:0000313" key="1">
    <source>
        <dbReference type="EMBL" id="OGM09088.1"/>
    </source>
</evidence>
<name>A0A1F7X400_9BACT</name>
<sequence length="124" mass="14632">MPAVIPLVRNSAGRGYLIKKGENMGDFEKCQICKEFDFLSTHKCAPEWEVVYPENGDPEDSGTYYKAFGIDEEDALDKLCHNEYSDWDYPEEFELWIRKPVWGSWLKFDIYVQSVPEFRFTKKE</sequence>
<proteinExistence type="predicted"/>
<protein>
    <submittedName>
        <fullName evidence="1">Uncharacterized protein</fullName>
    </submittedName>
</protein>
<accession>A0A1F7X400</accession>
<comment type="caution">
    <text evidence="1">The sequence shown here is derived from an EMBL/GenBank/DDBJ whole genome shotgun (WGS) entry which is preliminary data.</text>
</comment>
<evidence type="ECO:0000313" key="2">
    <source>
        <dbReference type="Proteomes" id="UP000176939"/>
    </source>
</evidence>
<dbReference type="AlphaFoldDB" id="A0A1F7X400"/>